<evidence type="ECO:0000259" key="1">
    <source>
        <dbReference type="Pfam" id="PF23309"/>
    </source>
</evidence>
<evidence type="ECO:0000313" key="3">
    <source>
        <dbReference type="Proteomes" id="UP000272942"/>
    </source>
</evidence>
<proteinExistence type="predicted"/>
<dbReference type="AlphaFoldDB" id="A0A183BHB2"/>
<dbReference type="EMBL" id="UZAN01082644">
    <property type="protein sequence ID" value="VDP96731.1"/>
    <property type="molecule type" value="Genomic_DNA"/>
</dbReference>
<dbReference type="Pfam" id="PF23309">
    <property type="entry name" value="DUF7083"/>
    <property type="match status" value="1"/>
</dbReference>
<reference evidence="4" key="1">
    <citation type="submission" date="2016-06" db="UniProtKB">
        <authorList>
            <consortium name="WormBaseParasite"/>
        </authorList>
    </citation>
    <scope>IDENTIFICATION</scope>
</reference>
<dbReference type="WBParaSite" id="ECPE_0001864701-mRNA-1">
    <property type="protein sequence ID" value="ECPE_0001864701-mRNA-1"/>
    <property type="gene ID" value="ECPE_0001864701"/>
</dbReference>
<organism evidence="4">
    <name type="scientific">Echinostoma caproni</name>
    <dbReference type="NCBI Taxonomy" id="27848"/>
    <lineage>
        <taxon>Eukaryota</taxon>
        <taxon>Metazoa</taxon>
        <taxon>Spiralia</taxon>
        <taxon>Lophotrochozoa</taxon>
        <taxon>Platyhelminthes</taxon>
        <taxon>Trematoda</taxon>
        <taxon>Digenea</taxon>
        <taxon>Plagiorchiida</taxon>
        <taxon>Echinostomata</taxon>
        <taxon>Echinostomatoidea</taxon>
        <taxon>Echinostomatidae</taxon>
        <taxon>Echinostoma</taxon>
    </lineage>
</organism>
<name>A0A183BHB2_9TREM</name>
<dbReference type="InterPro" id="IPR055510">
    <property type="entry name" value="DUF7083"/>
</dbReference>
<evidence type="ECO:0000313" key="2">
    <source>
        <dbReference type="EMBL" id="VDP96731.1"/>
    </source>
</evidence>
<evidence type="ECO:0000313" key="4">
    <source>
        <dbReference type="WBParaSite" id="ECPE_0001864701-mRNA-1"/>
    </source>
</evidence>
<dbReference type="OrthoDB" id="7764036at2759"/>
<protein>
    <recommendedName>
        <fullName evidence="1">DUF7083 domain-containing protein</fullName>
    </recommendedName>
</protein>
<gene>
    <name evidence="2" type="ORF">ECPE_LOCUS18597</name>
</gene>
<sequence>MATEKSETSMNFSADQFQLLLMQQQKQMEAQLKLIESLTQQLNLQTTESVSHEIPSSAAEMLANSITELNYDPETGRTFEAWFKRWEDVFRTDFSFQDDAWKVRLLVRKLGTTE</sequence>
<keyword evidence="3" id="KW-1185">Reference proteome</keyword>
<reference evidence="2 3" key="2">
    <citation type="submission" date="2018-11" db="EMBL/GenBank/DDBJ databases">
        <authorList>
            <consortium name="Pathogen Informatics"/>
        </authorList>
    </citation>
    <scope>NUCLEOTIDE SEQUENCE [LARGE SCALE GENOMIC DNA]</scope>
    <source>
        <strain evidence="2 3">Egypt</strain>
    </source>
</reference>
<feature type="domain" description="DUF7083" evidence="1">
    <location>
        <begin position="60"/>
        <end position="112"/>
    </location>
</feature>
<accession>A0A183BHB2</accession>
<dbReference type="Proteomes" id="UP000272942">
    <property type="component" value="Unassembled WGS sequence"/>
</dbReference>